<evidence type="ECO:0000259" key="6">
    <source>
        <dbReference type="Pfam" id="PF01266"/>
    </source>
</evidence>
<dbReference type="Proteomes" id="UP001243330">
    <property type="component" value="Unassembled WGS sequence"/>
</dbReference>
<organism evidence="7 8">
    <name type="scientific">Colletotrichum chrysophilum</name>
    <dbReference type="NCBI Taxonomy" id="1836956"/>
    <lineage>
        <taxon>Eukaryota</taxon>
        <taxon>Fungi</taxon>
        <taxon>Dikarya</taxon>
        <taxon>Ascomycota</taxon>
        <taxon>Pezizomycotina</taxon>
        <taxon>Sordariomycetes</taxon>
        <taxon>Hypocreomycetidae</taxon>
        <taxon>Glomerellales</taxon>
        <taxon>Glomerellaceae</taxon>
        <taxon>Colletotrichum</taxon>
        <taxon>Colletotrichum gloeosporioides species complex</taxon>
    </lineage>
</organism>
<dbReference type="Pfam" id="PF00743">
    <property type="entry name" value="FMO-like"/>
    <property type="match status" value="1"/>
</dbReference>
<keyword evidence="2" id="KW-0285">Flavoprotein</keyword>
<keyword evidence="8" id="KW-1185">Reference proteome</keyword>
<sequence length="1038" mass="114656">MLSKRTPKDAPIVIVGAGVFGLSTALELRKRGYLHITVLDRFLPPVPDGSSVDISRIIRVDYADPVYSQMAREAYAGWNAQYSDHYHESGFVMLADRKGNGWLNASREVAAKSGVELTNYADANDVLKDYPSAKADFEGLQACINRRGGWADAKGAIAQLAGECSQLGVQFVAGARGTVKSLKFEVGRVVGVNVLEGPPVLGEKVILAMGAWTNRIIPISHASSASGQPVGFIQLTEEEAERLKDMPVMINFESGVFIFPPTKGKNPILKLARHGYGYATEVSVGDDGSQRVISTPKRDGSNAATGYLPDDADEGLREGVKQLLPEFASRPWVNRRLCWYSDTPEGDFIMDYHPSIEGVFFATGGAGHAFKFLPVLGKYISDCFEEKAPQELRHKWRLRASEGQDELKLGDDRDLLTLLCAAGLKVSMSAMPRRGPVGQGLSHGRDPPGPPPAYAAPSPLTGDKSHGLPQERRKVPYRRIRAVIIGAGYASSQEIKAYLDGVATHFDLKRFIKFNTKVTNAQWSEDTSTWTVRVENGSTYEAEVLFNAGGILNNLQMPNITGINTFAGPILHTADWDSSVDLRGKRIGVIGAGASAVQLLPQIQPTATKVTLFIRTPSWISPPVALPEADRPSYSYDDGEKTRFRENDAEYLEDRKRLEAQFNGMFDAFFKASPQQRDLRERFESRMRSLIRDVALQERLIPKFEAGCRRINPGEQYLLTLQESNVEPVFESIEKITATGIVAGGVEYPVDVLIAATGFNTTFRPRFPIIGRDGKNLQEVWSESPTSYCGTGVSGFPNYMIFLGPNTPISNGSLMGEYKTFTCSDLAGVDLLGPGPIEATGDYFVRILTKMIRQRIKSFDVRIEAQTDFDNHTQEFMRQAVWTGTCRSWFKKDVNGKVSALWCGSSLHYMQSLAEDRWEDYQWRFDGNRYAYWGNGFSWIEKPELDPIGIDEREYSKTMTTIAERSSDLSFYLGKADPLPTGVLVHVVDAEAQCQHIVGQAEVRGANLTKSEQKDADVTEQEMRSGLESCVPAIAVGV</sequence>
<evidence type="ECO:0000256" key="2">
    <source>
        <dbReference type="ARBA" id="ARBA00022630"/>
    </source>
</evidence>
<dbReference type="GO" id="GO:0050661">
    <property type="term" value="F:NADP binding"/>
    <property type="evidence" value="ECO:0007669"/>
    <property type="project" value="InterPro"/>
</dbReference>
<dbReference type="Gene3D" id="3.30.9.10">
    <property type="entry name" value="D-Amino Acid Oxidase, subunit A, domain 2"/>
    <property type="match status" value="1"/>
</dbReference>
<evidence type="ECO:0000256" key="5">
    <source>
        <dbReference type="SAM" id="MobiDB-lite"/>
    </source>
</evidence>
<accession>A0AAD9A262</accession>
<dbReference type="SUPFAM" id="SSF51905">
    <property type="entry name" value="FAD/NAD(P)-binding domain"/>
    <property type="match status" value="4"/>
</dbReference>
<evidence type="ECO:0000313" key="7">
    <source>
        <dbReference type="EMBL" id="KAK1839739.1"/>
    </source>
</evidence>
<feature type="domain" description="FAD dependent oxidoreductase" evidence="6">
    <location>
        <begin position="12"/>
        <end position="382"/>
    </location>
</feature>
<dbReference type="PANTHER" id="PTHR42877">
    <property type="entry name" value="L-ORNITHINE N(5)-MONOOXYGENASE-RELATED"/>
    <property type="match status" value="1"/>
</dbReference>
<comment type="similarity">
    <text evidence="1">Belongs to the FAD-binding monooxygenase family.</text>
</comment>
<evidence type="ECO:0000256" key="3">
    <source>
        <dbReference type="ARBA" id="ARBA00022827"/>
    </source>
</evidence>
<dbReference type="GO" id="GO:0050660">
    <property type="term" value="F:flavin adenine dinucleotide binding"/>
    <property type="evidence" value="ECO:0007669"/>
    <property type="project" value="InterPro"/>
</dbReference>
<dbReference type="EMBL" id="JAQOWY010000635">
    <property type="protein sequence ID" value="KAK1839739.1"/>
    <property type="molecule type" value="Genomic_DNA"/>
</dbReference>
<protein>
    <submittedName>
        <fullName evidence="7">Monooxygenase</fullName>
    </submittedName>
</protein>
<proteinExistence type="inferred from homology"/>
<gene>
    <name evidence="7" type="ORF">CCHR01_17640</name>
</gene>
<evidence type="ECO:0000256" key="4">
    <source>
        <dbReference type="ARBA" id="ARBA00023002"/>
    </source>
</evidence>
<dbReference type="InterPro" id="IPR020946">
    <property type="entry name" value="Flavin_mOase-like"/>
</dbReference>
<keyword evidence="7" id="KW-0503">Monooxygenase</keyword>
<reference evidence="7" key="1">
    <citation type="submission" date="2023-01" db="EMBL/GenBank/DDBJ databases">
        <title>Colletotrichum chrysophilum M932 genome sequence.</title>
        <authorList>
            <person name="Baroncelli R."/>
        </authorList>
    </citation>
    <scope>NUCLEOTIDE SEQUENCE</scope>
    <source>
        <strain evidence="7">M932</strain>
    </source>
</reference>
<keyword evidence="3" id="KW-0274">FAD</keyword>
<dbReference type="Pfam" id="PF01266">
    <property type="entry name" value="DAO"/>
    <property type="match status" value="1"/>
</dbReference>
<evidence type="ECO:0000313" key="8">
    <source>
        <dbReference type="Proteomes" id="UP001243330"/>
    </source>
</evidence>
<dbReference type="InterPro" id="IPR006076">
    <property type="entry name" value="FAD-dep_OxRdtase"/>
</dbReference>
<feature type="region of interest" description="Disordered" evidence="5">
    <location>
        <begin position="431"/>
        <end position="470"/>
    </location>
</feature>
<dbReference type="AlphaFoldDB" id="A0AAD9A262"/>
<dbReference type="GO" id="GO:0004499">
    <property type="term" value="F:N,N-dimethylaniline monooxygenase activity"/>
    <property type="evidence" value="ECO:0007669"/>
    <property type="project" value="InterPro"/>
</dbReference>
<comment type="caution">
    <text evidence="7">The sequence shown here is derived from an EMBL/GenBank/DDBJ whole genome shotgun (WGS) entry which is preliminary data.</text>
</comment>
<dbReference type="Gene3D" id="3.50.50.60">
    <property type="entry name" value="FAD/NAD(P)-binding domain"/>
    <property type="match status" value="4"/>
</dbReference>
<dbReference type="InterPro" id="IPR051209">
    <property type="entry name" value="FAD-bind_Monooxygenase_sf"/>
</dbReference>
<name>A0AAD9A262_9PEZI</name>
<dbReference type="PANTHER" id="PTHR42877:SF8">
    <property type="entry name" value="MONOOXYGENASE"/>
    <property type="match status" value="1"/>
</dbReference>
<dbReference type="SUPFAM" id="SSF54373">
    <property type="entry name" value="FAD-linked reductases, C-terminal domain"/>
    <property type="match status" value="1"/>
</dbReference>
<dbReference type="InterPro" id="IPR036188">
    <property type="entry name" value="FAD/NAD-bd_sf"/>
</dbReference>
<keyword evidence="4" id="KW-0560">Oxidoreductase</keyword>
<evidence type="ECO:0000256" key="1">
    <source>
        <dbReference type="ARBA" id="ARBA00010139"/>
    </source>
</evidence>